<evidence type="ECO:0000313" key="2">
    <source>
        <dbReference type="Proteomes" id="UP001571581"/>
    </source>
</evidence>
<dbReference type="Proteomes" id="UP001571581">
    <property type="component" value="Unassembled WGS sequence"/>
</dbReference>
<evidence type="ECO:0000313" key="1">
    <source>
        <dbReference type="EMBL" id="MFA3799590.1"/>
    </source>
</evidence>
<name>A0ABV4S5D8_9FUSO</name>
<organism evidence="1 2">
    <name type="scientific">Leptotrichia hongkongensis</name>
    <dbReference type="NCBI Taxonomy" id="554406"/>
    <lineage>
        <taxon>Bacteria</taxon>
        <taxon>Fusobacteriati</taxon>
        <taxon>Fusobacteriota</taxon>
        <taxon>Fusobacteriia</taxon>
        <taxon>Fusobacteriales</taxon>
        <taxon>Leptotrichiaceae</taxon>
        <taxon>Leptotrichia</taxon>
    </lineage>
</organism>
<reference evidence="1 2" key="1">
    <citation type="submission" date="2024-07" db="EMBL/GenBank/DDBJ databases">
        <authorList>
            <person name="Li X.-J."/>
            <person name="Wang X."/>
        </authorList>
    </citation>
    <scope>NUCLEOTIDE SEQUENCE [LARGE SCALE GENOMIC DNA]</scope>
    <source>
        <strain evidence="1 2">DSM 23441</strain>
    </source>
</reference>
<sequence length="91" mass="10367">MSWLGTINLIRNLSAHNSNITDMKFMTKPKILEEFKSKPYVVNGKASDRIAIAILILEYLVYVINPKYTGGAIRKTLKKYAIIGRIKRPKS</sequence>
<gene>
    <name evidence="1" type="ORF">ACEG17_05250</name>
</gene>
<keyword evidence="2" id="KW-1185">Reference proteome</keyword>
<dbReference type="EMBL" id="JBGORW010000005">
    <property type="protein sequence ID" value="MFA3799590.1"/>
    <property type="molecule type" value="Genomic_DNA"/>
</dbReference>
<proteinExistence type="predicted"/>
<accession>A0ABV4S5D8</accession>
<comment type="caution">
    <text evidence="1">The sequence shown here is derived from an EMBL/GenBank/DDBJ whole genome shotgun (WGS) entry which is preliminary data.</text>
</comment>
<protein>
    <recommendedName>
        <fullName evidence="3">Abi-like protein</fullName>
    </recommendedName>
</protein>
<dbReference type="RefSeq" id="WP_372582892.1">
    <property type="nucleotide sequence ID" value="NZ_JBGORW010000005.1"/>
</dbReference>
<evidence type="ECO:0008006" key="3">
    <source>
        <dbReference type="Google" id="ProtNLM"/>
    </source>
</evidence>